<dbReference type="AlphaFoldDB" id="A0A4V1QT74"/>
<comment type="caution">
    <text evidence="3">The sequence shown here is derived from an EMBL/GenBank/DDBJ whole genome shotgun (WGS) entry which is preliminary data.</text>
</comment>
<dbReference type="Gene3D" id="2.60.200.20">
    <property type="match status" value="1"/>
</dbReference>
<dbReference type="OrthoDB" id="3254248at2"/>
<proteinExistence type="predicted"/>
<protein>
    <submittedName>
        <fullName evidence="3">FHA domain-containing protein</fullName>
    </submittedName>
</protein>
<evidence type="ECO:0000313" key="4">
    <source>
        <dbReference type="Proteomes" id="UP000292935"/>
    </source>
</evidence>
<keyword evidence="4" id="KW-1185">Reference proteome</keyword>
<dbReference type="Pfam" id="PF00498">
    <property type="entry name" value="FHA"/>
    <property type="match status" value="1"/>
</dbReference>
<organism evidence="3 4">
    <name type="scientific">Agromyces fucosus</name>
    <dbReference type="NCBI Taxonomy" id="41985"/>
    <lineage>
        <taxon>Bacteria</taxon>
        <taxon>Bacillati</taxon>
        <taxon>Actinomycetota</taxon>
        <taxon>Actinomycetes</taxon>
        <taxon>Micrococcales</taxon>
        <taxon>Microbacteriaceae</taxon>
        <taxon>Agromyces</taxon>
    </lineage>
</organism>
<feature type="domain" description="FHA" evidence="2">
    <location>
        <begin position="77"/>
        <end position="136"/>
    </location>
</feature>
<name>A0A4V1QT74_9MICO</name>
<reference evidence="3 4" key="1">
    <citation type="submission" date="2019-01" db="EMBL/GenBank/DDBJ databases">
        <authorList>
            <person name="Li J."/>
        </authorList>
    </citation>
    <scope>NUCLEOTIDE SEQUENCE [LARGE SCALE GENOMIC DNA]</scope>
    <source>
        <strain evidence="3 4">CCUG 35506</strain>
    </source>
</reference>
<accession>A0A4V1QT74</accession>
<gene>
    <name evidence="3" type="ORF">ESP57_03685</name>
</gene>
<dbReference type="EMBL" id="SDPO01000001">
    <property type="protein sequence ID" value="RXZ50903.1"/>
    <property type="molecule type" value="Genomic_DNA"/>
</dbReference>
<keyword evidence="1" id="KW-0597">Phosphoprotein</keyword>
<evidence type="ECO:0000259" key="2">
    <source>
        <dbReference type="PROSITE" id="PS50006"/>
    </source>
</evidence>
<dbReference type="InterPro" id="IPR000253">
    <property type="entry name" value="FHA_dom"/>
</dbReference>
<evidence type="ECO:0000256" key="1">
    <source>
        <dbReference type="ARBA" id="ARBA00022553"/>
    </source>
</evidence>
<dbReference type="PROSITE" id="PS50006">
    <property type="entry name" value="FHA_DOMAIN"/>
    <property type="match status" value="1"/>
</dbReference>
<sequence>MEHEGFIVPPPGLIPDTVEAPPRPAPAVAPAAFPTFTPVTAPSPPPAPVVPEAEAAPHGPWILSLDDGQRFQVGGSLVIGRDPAPVPVRPHAVLVPVVDAAKSVSKTHAIIDLEGAELSITDLHSTNGVLVTDAQGAEHDLAPGERVVLSPGDRVELGTFAMRVERA</sequence>
<evidence type="ECO:0000313" key="3">
    <source>
        <dbReference type="EMBL" id="RXZ50903.1"/>
    </source>
</evidence>
<dbReference type="InterPro" id="IPR008984">
    <property type="entry name" value="SMAD_FHA_dom_sf"/>
</dbReference>
<dbReference type="SUPFAM" id="SSF49879">
    <property type="entry name" value="SMAD/FHA domain"/>
    <property type="match status" value="1"/>
</dbReference>
<dbReference type="Proteomes" id="UP000292935">
    <property type="component" value="Unassembled WGS sequence"/>
</dbReference>
<dbReference type="RefSeq" id="WP_056009741.1">
    <property type="nucleotide sequence ID" value="NZ_SDPO01000001.1"/>
</dbReference>